<protein>
    <submittedName>
        <fullName evidence="2">Uncharacterized protein</fullName>
    </submittedName>
</protein>
<dbReference type="PANTHER" id="PTHR30486">
    <property type="entry name" value="TWITCHING MOTILITY PROTEIN PILT"/>
    <property type="match status" value="1"/>
</dbReference>
<reference evidence="2 3" key="1">
    <citation type="submission" date="2019-07" db="EMBL/GenBank/DDBJ databases">
        <title>Whole genome shotgun sequence of Reyranella soli NBRC 108950.</title>
        <authorList>
            <person name="Hosoyama A."/>
            <person name="Uohara A."/>
            <person name="Ohji S."/>
            <person name="Ichikawa N."/>
        </authorList>
    </citation>
    <scope>NUCLEOTIDE SEQUENCE [LARGE SCALE GENOMIC DNA]</scope>
    <source>
        <strain evidence="2 3">NBRC 108950</strain>
    </source>
</reference>
<dbReference type="EMBL" id="BKAJ01000112">
    <property type="protein sequence ID" value="GEP58880.1"/>
    <property type="molecule type" value="Genomic_DNA"/>
</dbReference>
<proteinExistence type="inferred from homology"/>
<dbReference type="GO" id="GO:0016887">
    <property type="term" value="F:ATP hydrolysis activity"/>
    <property type="evidence" value="ECO:0007669"/>
    <property type="project" value="InterPro"/>
</dbReference>
<evidence type="ECO:0000256" key="1">
    <source>
        <dbReference type="ARBA" id="ARBA00006611"/>
    </source>
</evidence>
<evidence type="ECO:0000313" key="3">
    <source>
        <dbReference type="Proteomes" id="UP000321058"/>
    </source>
</evidence>
<dbReference type="RefSeq" id="WP_147154266.1">
    <property type="nucleotide sequence ID" value="NZ_BKAJ01000112.1"/>
</dbReference>
<dbReference type="PANTHER" id="PTHR30486:SF6">
    <property type="entry name" value="TYPE IV PILUS RETRACTATION ATPASE PILT"/>
    <property type="match status" value="1"/>
</dbReference>
<organism evidence="2 3">
    <name type="scientific">Reyranella soli</name>
    <dbReference type="NCBI Taxonomy" id="1230389"/>
    <lineage>
        <taxon>Bacteria</taxon>
        <taxon>Pseudomonadati</taxon>
        <taxon>Pseudomonadota</taxon>
        <taxon>Alphaproteobacteria</taxon>
        <taxon>Hyphomicrobiales</taxon>
        <taxon>Reyranellaceae</taxon>
        <taxon>Reyranella</taxon>
    </lineage>
</organism>
<evidence type="ECO:0000313" key="2">
    <source>
        <dbReference type="EMBL" id="GEP58880.1"/>
    </source>
</evidence>
<dbReference type="Gene3D" id="3.40.50.300">
    <property type="entry name" value="P-loop containing nucleotide triphosphate hydrolases"/>
    <property type="match status" value="1"/>
</dbReference>
<sequence>MTAMDGGERLDEGPAALNSVLERPHADGRARPLEEIFPLRGNAGRARLMQETWRAFVVGMMGKVAAAFDGGRSPPEIAYAIGEVVHNTFRTRGVTLTSYELRRLVAELLVQRQSGRGGASGPLVQFANEPSTATTSWTGADAAAPPPPVGDAVFAGPPSRLVTMTPREIADVVAKVRGRLVGDPFSLPRKVVVDAIASVLVDSAPEERDRLTRLALSELCGLGPIDRLWADRSIRAVFVNGPDSIQVERAGVIEPSQERFRDRAHLEEIVGRLARPGASPAVAVSLRDGSEGVVLFPPAAPAGPVLALRRGEPGEATLERLVAARRLDRRMADLLRIAIRSRLNILVVGPEKAGKTALLAALTRDLADVRVVTVAPHREFRGISMAGASMAKVELVASAQVSLSALLAAGNQFRPDLLVVDSLQPADAAALEKLLSAGARGILAAGEPRAVAGVPRQSVDLLVSVGRLRGSFVVTAIEDATGAELFAYQKDGGFQRRASTPSFARTVHEAGYGEALSSVFH</sequence>
<dbReference type="AlphaFoldDB" id="A0A512NIV5"/>
<comment type="similarity">
    <text evidence="1">Belongs to the GSP E family.</text>
</comment>
<dbReference type="OrthoDB" id="7374638at2"/>
<gene>
    <name evidence="2" type="ORF">RSO01_60460</name>
</gene>
<dbReference type="InterPro" id="IPR050921">
    <property type="entry name" value="T4SS_GSP_E_ATPase"/>
</dbReference>
<dbReference type="Gene3D" id="3.30.450.380">
    <property type="match status" value="1"/>
</dbReference>
<accession>A0A512NIV5</accession>
<comment type="caution">
    <text evidence="2">The sequence shown here is derived from an EMBL/GenBank/DDBJ whole genome shotgun (WGS) entry which is preliminary data.</text>
</comment>
<name>A0A512NIV5_9HYPH</name>
<keyword evidence="3" id="KW-1185">Reference proteome</keyword>
<dbReference type="Proteomes" id="UP000321058">
    <property type="component" value="Unassembled WGS sequence"/>
</dbReference>
<dbReference type="InterPro" id="IPR027417">
    <property type="entry name" value="P-loop_NTPase"/>
</dbReference>
<dbReference type="SUPFAM" id="SSF52540">
    <property type="entry name" value="P-loop containing nucleoside triphosphate hydrolases"/>
    <property type="match status" value="1"/>
</dbReference>